<dbReference type="EMBL" id="NFIE01000020">
    <property type="protein sequence ID" value="OUN86545.1"/>
    <property type="molecule type" value="Genomic_DNA"/>
</dbReference>
<keyword evidence="3" id="KW-0479">Metal-binding</keyword>
<evidence type="ECO:0000256" key="1">
    <source>
        <dbReference type="ARBA" id="ARBA00010231"/>
    </source>
</evidence>
<reference evidence="10" key="1">
    <citation type="submission" date="2017-04" db="EMBL/GenBank/DDBJ databases">
        <title>Function of individual gut microbiota members based on whole genome sequencing of pure cultures obtained from chicken caecum.</title>
        <authorList>
            <person name="Medvecky M."/>
            <person name="Cejkova D."/>
            <person name="Polansky O."/>
            <person name="Karasova D."/>
            <person name="Kubasova T."/>
            <person name="Cizek A."/>
            <person name="Rychlik I."/>
        </authorList>
    </citation>
    <scope>NUCLEOTIDE SEQUENCE [LARGE SCALE GENOMIC DNA]</scope>
    <source>
        <strain evidence="10">An5</strain>
    </source>
</reference>
<proteinExistence type="inferred from homology"/>
<dbReference type="AlphaFoldDB" id="A0A1Y3XLZ2"/>
<dbReference type="PANTHER" id="PTHR45745">
    <property type="entry name" value="PHOSPHOMANNOMUTASE 45A"/>
    <property type="match status" value="1"/>
</dbReference>
<dbReference type="InterPro" id="IPR016055">
    <property type="entry name" value="A-D-PHexomutase_a/b/a-I/II/III"/>
</dbReference>
<protein>
    <submittedName>
        <fullName evidence="9">Phosphoglucomutase</fullName>
    </submittedName>
</protein>
<keyword evidence="10" id="KW-1185">Reference proteome</keyword>
<keyword evidence="2" id="KW-0597">Phosphoprotein</keyword>
<dbReference type="Gene3D" id="3.30.310.50">
    <property type="entry name" value="Alpha-D-phosphohexomutase, C-terminal domain"/>
    <property type="match status" value="1"/>
</dbReference>
<dbReference type="GO" id="GO:0006166">
    <property type="term" value="P:purine ribonucleoside salvage"/>
    <property type="evidence" value="ECO:0007669"/>
    <property type="project" value="TreeGrafter"/>
</dbReference>
<dbReference type="SUPFAM" id="SSF55957">
    <property type="entry name" value="Phosphoglucomutase, C-terminal domain"/>
    <property type="match status" value="1"/>
</dbReference>
<evidence type="ECO:0000256" key="4">
    <source>
        <dbReference type="ARBA" id="ARBA00022842"/>
    </source>
</evidence>
<evidence type="ECO:0000259" key="8">
    <source>
        <dbReference type="Pfam" id="PF02880"/>
    </source>
</evidence>
<dbReference type="InterPro" id="IPR005841">
    <property type="entry name" value="Alpha-D-phosphohexomutase_SF"/>
</dbReference>
<dbReference type="Pfam" id="PF02878">
    <property type="entry name" value="PGM_PMM_I"/>
    <property type="match status" value="1"/>
</dbReference>
<comment type="caution">
    <text evidence="9">The sequence shown here is derived from an EMBL/GenBank/DDBJ whole genome shotgun (WGS) entry which is preliminary data.</text>
</comment>
<evidence type="ECO:0000256" key="5">
    <source>
        <dbReference type="ARBA" id="ARBA00023235"/>
    </source>
</evidence>
<dbReference type="InterPro" id="IPR036900">
    <property type="entry name" value="A-D-PHexomutase_C_sf"/>
</dbReference>
<keyword evidence="4" id="KW-0460">Magnesium</keyword>
<evidence type="ECO:0000259" key="6">
    <source>
        <dbReference type="Pfam" id="PF02878"/>
    </source>
</evidence>
<dbReference type="Proteomes" id="UP000195781">
    <property type="component" value="Unassembled WGS sequence"/>
</dbReference>
<feature type="domain" description="Alpha-D-phosphohexomutase alpha/beta/alpha" evidence="7">
    <location>
        <begin position="154"/>
        <end position="254"/>
    </location>
</feature>
<evidence type="ECO:0000313" key="10">
    <source>
        <dbReference type="Proteomes" id="UP000195781"/>
    </source>
</evidence>
<comment type="similarity">
    <text evidence="1">Belongs to the phosphohexose mutase family.</text>
</comment>
<dbReference type="GO" id="GO:0046872">
    <property type="term" value="F:metal ion binding"/>
    <property type="evidence" value="ECO:0007669"/>
    <property type="project" value="UniProtKB-KW"/>
</dbReference>
<evidence type="ECO:0000313" key="9">
    <source>
        <dbReference type="EMBL" id="OUN86545.1"/>
    </source>
</evidence>
<dbReference type="RefSeq" id="WP_094335885.1">
    <property type="nucleotide sequence ID" value="NZ_NFIE01000020.1"/>
</dbReference>
<dbReference type="Gene3D" id="3.40.120.10">
    <property type="entry name" value="Alpha-D-Glucose-1,6-Bisphosphate, subunit A, domain 3"/>
    <property type="match status" value="3"/>
</dbReference>
<dbReference type="Pfam" id="PF02880">
    <property type="entry name" value="PGM_PMM_III"/>
    <property type="match status" value="1"/>
</dbReference>
<organism evidence="9 10">
    <name type="scientific">[Collinsella] massiliensis</name>
    <dbReference type="NCBI Taxonomy" id="1232426"/>
    <lineage>
        <taxon>Bacteria</taxon>
        <taxon>Bacillati</taxon>
        <taxon>Actinomycetota</taxon>
        <taxon>Coriobacteriia</taxon>
        <taxon>Coriobacteriales</taxon>
        <taxon>Coriobacteriaceae</taxon>
        <taxon>Enorma</taxon>
    </lineage>
</organism>
<dbReference type="PRINTS" id="PR00509">
    <property type="entry name" value="PGMPMM"/>
</dbReference>
<dbReference type="GO" id="GO:0005975">
    <property type="term" value="P:carbohydrate metabolic process"/>
    <property type="evidence" value="ECO:0007669"/>
    <property type="project" value="InterPro"/>
</dbReference>
<dbReference type="InterPro" id="IPR005844">
    <property type="entry name" value="A-D-PHexomutase_a/b/a-I"/>
</dbReference>
<dbReference type="InterPro" id="IPR005846">
    <property type="entry name" value="A-D-PHexomutase_a/b/a-III"/>
</dbReference>
<sequence length="470" mass="50774">MSTMIHLSADGWYARVDDEAIEVDLARIADAVGGLWAQATPGALVYVAFDTRAEAERLACLVGRILAGHGLAAKVSDRFAPTPALAWTVAQDARACGGIMVTGSHHPYDYLGVRIYGSDGVAVTREASDEIERNVSAEPIGVYGGIHRTDIVTPYLDALCASVDGVAIAQAGLSVLYDPLYGAGRTYLPQVMSALGINVAEIHGSDDEDTLDVHPEPVEPWVDDCERAVMETNACAGFVTDGDADRLSAVDERGRFISPRMIATLVLKHLVEHRGQTGRVVLGVAASTLTRRMARSLGCRVTMKPTGFEHIYKEALKGDVLLGVEGRTGICVPTHMLERDGLHIALVLCELMAVEGKPLGQIVDEVEREYGAMAYAMRDLRVENEVSEIFRTMLPGLNPRTVAGRAPVAVSHMDGLRLEFEDESWVLLRPSRMDPVVRVYAEAPTVQERDQLLEAGCDIARGEALDNGVC</sequence>
<dbReference type="GO" id="GO:0008973">
    <property type="term" value="F:phosphopentomutase activity"/>
    <property type="evidence" value="ECO:0007669"/>
    <property type="project" value="TreeGrafter"/>
</dbReference>
<gene>
    <name evidence="9" type="ORF">B5G02_08320</name>
</gene>
<dbReference type="OrthoDB" id="9803322at2"/>
<feature type="domain" description="Alpha-D-phosphohexomutase alpha/beta/alpha" evidence="6">
    <location>
        <begin position="10"/>
        <end position="137"/>
    </location>
</feature>
<feature type="domain" description="Alpha-D-phosphohexomutase alpha/beta/alpha" evidence="8">
    <location>
        <begin position="261"/>
        <end position="368"/>
    </location>
</feature>
<dbReference type="PANTHER" id="PTHR45745:SF1">
    <property type="entry name" value="PHOSPHOGLUCOMUTASE 2B-RELATED"/>
    <property type="match status" value="1"/>
</dbReference>
<dbReference type="InterPro" id="IPR005845">
    <property type="entry name" value="A-D-PHexomutase_a/b/a-II"/>
</dbReference>
<evidence type="ECO:0000259" key="7">
    <source>
        <dbReference type="Pfam" id="PF02879"/>
    </source>
</evidence>
<accession>A0A1Y3XLZ2</accession>
<keyword evidence="5" id="KW-0413">Isomerase</keyword>
<evidence type="ECO:0000256" key="2">
    <source>
        <dbReference type="ARBA" id="ARBA00022553"/>
    </source>
</evidence>
<dbReference type="SUPFAM" id="SSF53738">
    <property type="entry name" value="Phosphoglucomutase, first 3 domains"/>
    <property type="match status" value="2"/>
</dbReference>
<name>A0A1Y3XLZ2_9ACTN</name>
<evidence type="ECO:0000256" key="3">
    <source>
        <dbReference type="ARBA" id="ARBA00022723"/>
    </source>
</evidence>
<dbReference type="Pfam" id="PF02879">
    <property type="entry name" value="PGM_PMM_II"/>
    <property type="match status" value="1"/>
</dbReference>